<evidence type="ECO:0000313" key="7">
    <source>
        <dbReference type="EMBL" id="GAA1958661.1"/>
    </source>
</evidence>
<dbReference type="EMBL" id="BAAAPB010000001">
    <property type="protein sequence ID" value="GAA1958661.1"/>
    <property type="molecule type" value="Genomic_DNA"/>
</dbReference>
<gene>
    <name evidence="7" type="ORF">GCM10009798_17870</name>
</gene>
<keyword evidence="3 5" id="KW-0732">Signal</keyword>
<evidence type="ECO:0000256" key="4">
    <source>
        <dbReference type="ARBA" id="ARBA00022970"/>
    </source>
</evidence>
<dbReference type="InterPro" id="IPR000709">
    <property type="entry name" value="Leu_Ile_Val-bd"/>
</dbReference>
<feature type="chain" id="PRO_5045907801" evidence="5">
    <location>
        <begin position="18"/>
        <end position="437"/>
    </location>
</feature>
<dbReference type="Gene3D" id="3.40.50.2300">
    <property type="match status" value="2"/>
</dbReference>
<sequence length="437" mass="44679">MNSYGRLRTLITAAAVAATVTACSNTSDGGAAGVAGTDAGGAFKVSSKACPPDAAKALGKGETMKIGTTWPLSGPYAALGLPFVEGAKVAFAKVNAAGGIDGHDLQLDPKDDGYDPSKTLPAVTELVQKDKVFATLGQAGTPNVAAVQPLHEQTCTPQLFVGSGAPQFSDPAKHPWTLVGPMAYTTEAQIWADYLAENKPGAKVAYLQLDNDSGQAYADGFTAAAKEKGLTIVASEKAAVDAASVENQATNILAAKPDVVILMSIGSSCAKALGAVAAGGFKGQIITAYTCSAPDIFPVLGAAADGALFVDVSKQVTDTSDPDITQFLADVDKYGSGGDKPNDTTLLGYRYGLLLADTAKAAAAMDGGLTRVNLMNAAWHLDSKWFAAVGGAAKTDGTKDAYALETGQMLGWDAKSQKFHPVGDLLDREGKTGSYSG</sequence>
<dbReference type="SUPFAM" id="SSF53822">
    <property type="entry name" value="Periplasmic binding protein-like I"/>
    <property type="match status" value="1"/>
</dbReference>
<name>A0ABN2QV80_9ACTN</name>
<proteinExistence type="inferred from homology"/>
<organism evidence="7 8">
    <name type="scientific">Nocardioides panacihumi</name>
    <dbReference type="NCBI Taxonomy" id="400774"/>
    <lineage>
        <taxon>Bacteria</taxon>
        <taxon>Bacillati</taxon>
        <taxon>Actinomycetota</taxon>
        <taxon>Actinomycetes</taxon>
        <taxon>Propionibacteriales</taxon>
        <taxon>Nocardioidaceae</taxon>
        <taxon>Nocardioides</taxon>
    </lineage>
</organism>
<accession>A0ABN2QV80</accession>
<comment type="similarity">
    <text evidence="1">Belongs to the leucine-binding protein family.</text>
</comment>
<evidence type="ECO:0000259" key="6">
    <source>
        <dbReference type="Pfam" id="PF13458"/>
    </source>
</evidence>
<dbReference type="PROSITE" id="PS51257">
    <property type="entry name" value="PROKAR_LIPOPROTEIN"/>
    <property type="match status" value="1"/>
</dbReference>
<feature type="domain" description="Leucine-binding protein" evidence="6">
    <location>
        <begin position="63"/>
        <end position="392"/>
    </location>
</feature>
<dbReference type="InterPro" id="IPR028081">
    <property type="entry name" value="Leu-bd"/>
</dbReference>
<evidence type="ECO:0000256" key="1">
    <source>
        <dbReference type="ARBA" id="ARBA00010062"/>
    </source>
</evidence>
<dbReference type="PRINTS" id="PR00337">
    <property type="entry name" value="LEUILEVALBP"/>
</dbReference>
<comment type="caution">
    <text evidence="7">The sequence shown here is derived from an EMBL/GenBank/DDBJ whole genome shotgun (WGS) entry which is preliminary data.</text>
</comment>
<protein>
    <submittedName>
        <fullName evidence="7">ABC transporter substrate-binding protein</fullName>
    </submittedName>
</protein>
<feature type="signal peptide" evidence="5">
    <location>
        <begin position="1"/>
        <end position="17"/>
    </location>
</feature>
<dbReference type="Pfam" id="PF13458">
    <property type="entry name" value="Peripla_BP_6"/>
    <property type="match status" value="1"/>
</dbReference>
<keyword evidence="8" id="KW-1185">Reference proteome</keyword>
<dbReference type="CDD" id="cd06343">
    <property type="entry name" value="PBP1_ABC_ligand_binding-like"/>
    <property type="match status" value="1"/>
</dbReference>
<dbReference type="RefSeq" id="WP_344044413.1">
    <property type="nucleotide sequence ID" value="NZ_BAAAPB010000001.1"/>
</dbReference>
<dbReference type="PANTHER" id="PTHR47235">
    <property type="entry name" value="BLR6548 PROTEIN"/>
    <property type="match status" value="1"/>
</dbReference>
<evidence type="ECO:0000256" key="3">
    <source>
        <dbReference type="ARBA" id="ARBA00022729"/>
    </source>
</evidence>
<keyword evidence="2" id="KW-0813">Transport</keyword>
<evidence type="ECO:0000256" key="5">
    <source>
        <dbReference type="SAM" id="SignalP"/>
    </source>
</evidence>
<reference evidence="7 8" key="1">
    <citation type="journal article" date="2019" name="Int. J. Syst. Evol. Microbiol.">
        <title>The Global Catalogue of Microorganisms (GCM) 10K type strain sequencing project: providing services to taxonomists for standard genome sequencing and annotation.</title>
        <authorList>
            <consortium name="The Broad Institute Genomics Platform"/>
            <consortium name="The Broad Institute Genome Sequencing Center for Infectious Disease"/>
            <person name="Wu L."/>
            <person name="Ma J."/>
        </authorList>
    </citation>
    <scope>NUCLEOTIDE SEQUENCE [LARGE SCALE GENOMIC DNA]</scope>
    <source>
        <strain evidence="7 8">JCM 15309</strain>
    </source>
</reference>
<dbReference type="PANTHER" id="PTHR47235:SF1">
    <property type="entry name" value="BLR6548 PROTEIN"/>
    <property type="match status" value="1"/>
</dbReference>
<dbReference type="InterPro" id="IPR028082">
    <property type="entry name" value="Peripla_BP_I"/>
</dbReference>
<keyword evidence="4" id="KW-0029">Amino-acid transport</keyword>
<evidence type="ECO:0000256" key="2">
    <source>
        <dbReference type="ARBA" id="ARBA00022448"/>
    </source>
</evidence>
<evidence type="ECO:0000313" key="8">
    <source>
        <dbReference type="Proteomes" id="UP001500571"/>
    </source>
</evidence>
<dbReference type="Proteomes" id="UP001500571">
    <property type="component" value="Unassembled WGS sequence"/>
</dbReference>